<keyword evidence="2" id="KW-1185">Reference proteome</keyword>
<reference evidence="1 2" key="1">
    <citation type="journal article" date="2018" name="Environ. Microbiol.">
        <title>Novel energy conservation strategies and behaviour of Pelotomaculum schinkii driving syntrophic propionate catabolism.</title>
        <authorList>
            <person name="Hidalgo-Ahumada C.A.P."/>
            <person name="Nobu M.K."/>
            <person name="Narihiro T."/>
            <person name="Tamaki H."/>
            <person name="Liu W.T."/>
            <person name="Kamagata Y."/>
            <person name="Stams A.J.M."/>
            <person name="Imachi H."/>
            <person name="Sousa D.Z."/>
        </authorList>
    </citation>
    <scope>NUCLEOTIDE SEQUENCE [LARGE SCALE GENOMIC DNA]</scope>
    <source>
        <strain evidence="1 2">MGP</strain>
    </source>
</reference>
<gene>
    <name evidence="1" type="ORF">Pmgp_00614</name>
</gene>
<dbReference type="AlphaFoldDB" id="A0A4Y7RW79"/>
<comment type="caution">
    <text evidence="1">The sequence shown here is derived from an EMBL/GenBank/DDBJ whole genome shotgun (WGS) entry which is preliminary data.</text>
</comment>
<protein>
    <recommendedName>
        <fullName evidence="3">Thioredoxin-like fold domain-containing protein</fullName>
    </recommendedName>
</protein>
<evidence type="ECO:0008006" key="3">
    <source>
        <dbReference type="Google" id="ProtNLM"/>
    </source>
</evidence>
<evidence type="ECO:0000313" key="2">
    <source>
        <dbReference type="Proteomes" id="UP000297597"/>
    </source>
</evidence>
<evidence type="ECO:0000313" key="1">
    <source>
        <dbReference type="EMBL" id="TEB12976.1"/>
    </source>
</evidence>
<dbReference type="Proteomes" id="UP000297597">
    <property type="component" value="Unassembled WGS sequence"/>
</dbReference>
<sequence>MVESVKALPKEIQAMIELQVWNIERIDVINRKMSLRAKSIPSIAINQEMIFESTIPPQEDLISAIQKKYSP</sequence>
<name>A0A4Y7RW79_9FIRM</name>
<organism evidence="1 2">
    <name type="scientific">Pelotomaculum propionicicum</name>
    <dbReference type="NCBI Taxonomy" id="258475"/>
    <lineage>
        <taxon>Bacteria</taxon>
        <taxon>Bacillati</taxon>
        <taxon>Bacillota</taxon>
        <taxon>Clostridia</taxon>
        <taxon>Eubacteriales</taxon>
        <taxon>Desulfotomaculaceae</taxon>
        <taxon>Pelotomaculum</taxon>
    </lineage>
</organism>
<proteinExistence type="predicted"/>
<accession>A0A4Y7RW79</accession>
<dbReference type="EMBL" id="QFFZ01000004">
    <property type="protein sequence ID" value="TEB12976.1"/>
    <property type="molecule type" value="Genomic_DNA"/>
</dbReference>